<dbReference type="AlphaFoldDB" id="A0A852WJL4"/>
<feature type="region of interest" description="Disordered" evidence="4">
    <location>
        <begin position="1"/>
        <end position="23"/>
    </location>
</feature>
<keyword evidence="1 3" id="KW-0238">DNA-binding</keyword>
<protein>
    <submittedName>
        <fullName evidence="7">Integrase</fullName>
    </submittedName>
</protein>
<feature type="domain" description="Core-binding (CB)" evidence="6">
    <location>
        <begin position="50"/>
        <end position="140"/>
    </location>
</feature>
<dbReference type="Gene3D" id="1.10.443.10">
    <property type="entry name" value="Intergrase catalytic core"/>
    <property type="match status" value="1"/>
</dbReference>
<evidence type="ECO:0000256" key="1">
    <source>
        <dbReference type="ARBA" id="ARBA00023125"/>
    </source>
</evidence>
<evidence type="ECO:0000256" key="3">
    <source>
        <dbReference type="PROSITE-ProRule" id="PRU01248"/>
    </source>
</evidence>
<name>A0A852WJL4_PSEA5</name>
<dbReference type="Proteomes" id="UP000549695">
    <property type="component" value="Unassembled WGS sequence"/>
</dbReference>
<feature type="region of interest" description="Disordered" evidence="4">
    <location>
        <begin position="299"/>
        <end position="334"/>
    </location>
</feature>
<proteinExistence type="predicted"/>
<dbReference type="PANTHER" id="PTHR34605:SF4">
    <property type="entry name" value="DNA ADENINE METHYLTRANSFERASE"/>
    <property type="match status" value="1"/>
</dbReference>
<dbReference type="PROSITE" id="PS51898">
    <property type="entry name" value="TYR_RECOMBINASE"/>
    <property type="match status" value="1"/>
</dbReference>
<evidence type="ECO:0000256" key="2">
    <source>
        <dbReference type="ARBA" id="ARBA00023172"/>
    </source>
</evidence>
<comment type="caution">
    <text evidence="7">The sequence shown here is derived from an EMBL/GenBank/DDBJ whole genome shotgun (WGS) entry which is preliminary data.</text>
</comment>
<dbReference type="RefSeq" id="WP_179763269.1">
    <property type="nucleotide sequence ID" value="NZ_BAAAJZ010000009.1"/>
</dbReference>
<evidence type="ECO:0000259" key="6">
    <source>
        <dbReference type="PROSITE" id="PS51900"/>
    </source>
</evidence>
<keyword evidence="8" id="KW-1185">Reference proteome</keyword>
<dbReference type="EMBL" id="JACCCZ010000002">
    <property type="protein sequence ID" value="NYG05512.1"/>
    <property type="molecule type" value="Genomic_DNA"/>
</dbReference>
<evidence type="ECO:0000256" key="4">
    <source>
        <dbReference type="SAM" id="MobiDB-lite"/>
    </source>
</evidence>
<dbReference type="InterPro" id="IPR044068">
    <property type="entry name" value="CB"/>
</dbReference>
<dbReference type="SUPFAM" id="SSF47823">
    <property type="entry name" value="lambda integrase-like, N-terminal domain"/>
    <property type="match status" value="1"/>
</dbReference>
<evidence type="ECO:0000313" key="8">
    <source>
        <dbReference type="Proteomes" id="UP000549695"/>
    </source>
</evidence>
<dbReference type="Gene3D" id="1.10.150.130">
    <property type="match status" value="1"/>
</dbReference>
<evidence type="ECO:0000259" key="5">
    <source>
        <dbReference type="PROSITE" id="PS51898"/>
    </source>
</evidence>
<dbReference type="GO" id="GO:0006310">
    <property type="term" value="P:DNA recombination"/>
    <property type="evidence" value="ECO:0007669"/>
    <property type="project" value="UniProtKB-KW"/>
</dbReference>
<accession>A0A852WJL4</accession>
<reference evidence="7 8" key="1">
    <citation type="submission" date="2020-07" db="EMBL/GenBank/DDBJ databases">
        <title>Sequencing the genomes of 1000 actinobacteria strains.</title>
        <authorList>
            <person name="Klenk H.-P."/>
        </authorList>
    </citation>
    <scope>NUCLEOTIDE SEQUENCE [LARGE SCALE GENOMIC DNA]</scope>
    <source>
        <strain evidence="7 8">DSM 44749</strain>
    </source>
</reference>
<dbReference type="GeneID" id="98055400"/>
<keyword evidence="2" id="KW-0233">DNA recombination</keyword>
<dbReference type="InterPro" id="IPR013762">
    <property type="entry name" value="Integrase-like_cat_sf"/>
</dbReference>
<feature type="domain" description="Tyr recombinase" evidence="5">
    <location>
        <begin position="166"/>
        <end position="438"/>
    </location>
</feature>
<gene>
    <name evidence="7" type="ORF">HDA37_005866</name>
</gene>
<evidence type="ECO:0000313" key="7">
    <source>
        <dbReference type="EMBL" id="NYG05512.1"/>
    </source>
</evidence>
<sequence length="441" mass="45572">MSVEKAIDAHPGTDMGPGAGAAAEPRVELDTALDTAVLPGGVAAASARAASLAALAARADAHATAARAPRTRAAYAGDWAHFSRWCAAAGLPALPAAVDTVRLYLADLEATRTADGQAVFSPATMGRRLAAIAAAHHDAGHPSPTRDPAVGAVLTGIRRTRAHATHQMRPLLLEDLRTVLADMEFGTWPAGLIGARDAAALLIGFTGALRRSELAALTVADVSFHPVDGLHVHIARSKTDQTSRGATVVLPYGARAGTCPPCAVLRWMGLLAAAPHGRPALMRAVLATPSWPDLGHLFPHPEPTADSADDSADGVGAFSPVDAGAAGSPGQTARSFRAPVPALAGHTPLLRAIRRGGALIDTPMTGDALHAMVRRRADAAGLPGPIGFHSLRAGFVTTARRNGADHRSVRRQTRHTSDAMIETYDRDHAPLVGNAVTRLGL</sequence>
<dbReference type="InterPro" id="IPR052925">
    <property type="entry name" value="Phage_Integrase-like_Recomb"/>
</dbReference>
<dbReference type="GO" id="GO:0015074">
    <property type="term" value="P:DNA integration"/>
    <property type="evidence" value="ECO:0007669"/>
    <property type="project" value="InterPro"/>
</dbReference>
<dbReference type="InterPro" id="IPR010998">
    <property type="entry name" value="Integrase_recombinase_N"/>
</dbReference>
<dbReference type="InterPro" id="IPR002104">
    <property type="entry name" value="Integrase_catalytic"/>
</dbReference>
<dbReference type="PANTHER" id="PTHR34605">
    <property type="entry name" value="PHAGE_INTEGRASE DOMAIN-CONTAINING PROTEIN"/>
    <property type="match status" value="1"/>
</dbReference>
<dbReference type="PROSITE" id="PS51900">
    <property type="entry name" value="CB"/>
    <property type="match status" value="1"/>
</dbReference>
<organism evidence="7 8">
    <name type="scientific">Pseudonocardia alni</name>
    <name type="common">Amycolata alni</name>
    <dbReference type="NCBI Taxonomy" id="33907"/>
    <lineage>
        <taxon>Bacteria</taxon>
        <taxon>Bacillati</taxon>
        <taxon>Actinomycetota</taxon>
        <taxon>Actinomycetes</taxon>
        <taxon>Pseudonocardiales</taxon>
        <taxon>Pseudonocardiaceae</taxon>
        <taxon>Pseudonocardia</taxon>
    </lineage>
</organism>
<dbReference type="InterPro" id="IPR011010">
    <property type="entry name" value="DNA_brk_join_enz"/>
</dbReference>
<dbReference type="GO" id="GO:0003677">
    <property type="term" value="F:DNA binding"/>
    <property type="evidence" value="ECO:0007669"/>
    <property type="project" value="UniProtKB-UniRule"/>
</dbReference>
<dbReference type="SUPFAM" id="SSF56349">
    <property type="entry name" value="DNA breaking-rejoining enzymes"/>
    <property type="match status" value="1"/>
</dbReference>